<name>A0ABP6PS91_9ACTN</name>
<evidence type="ECO:0000313" key="2">
    <source>
        <dbReference type="Proteomes" id="UP001501866"/>
    </source>
</evidence>
<evidence type="ECO:0000313" key="1">
    <source>
        <dbReference type="EMBL" id="GAA3187733.1"/>
    </source>
</evidence>
<gene>
    <name evidence="1" type="ORF">GCM10010451_41520</name>
</gene>
<dbReference type="Proteomes" id="UP001501866">
    <property type="component" value="Unassembled WGS sequence"/>
</dbReference>
<keyword evidence="2" id="KW-1185">Reference proteome</keyword>
<dbReference type="EMBL" id="BAAAUH010000032">
    <property type="protein sequence ID" value="GAA3187733.1"/>
    <property type="molecule type" value="Genomic_DNA"/>
</dbReference>
<sequence>MRPLRRPAPGPRPRPLGLFAGDTPWAAAGTGPAATSLAVTIGPDGGPPRTTSHPVTQLALKTVGFGE</sequence>
<comment type="caution">
    <text evidence="1">The sequence shown here is derived from an EMBL/GenBank/DDBJ whole genome shotgun (WGS) entry which is preliminary data.</text>
</comment>
<proteinExistence type="predicted"/>
<organism evidence="1 2">
    <name type="scientific">Streptomyces virens</name>
    <dbReference type="NCBI Taxonomy" id="285572"/>
    <lineage>
        <taxon>Bacteria</taxon>
        <taxon>Bacillati</taxon>
        <taxon>Actinomycetota</taxon>
        <taxon>Actinomycetes</taxon>
        <taxon>Kitasatosporales</taxon>
        <taxon>Streptomycetaceae</taxon>
        <taxon>Streptomyces</taxon>
    </lineage>
</organism>
<reference evidence="2" key="1">
    <citation type="journal article" date="2019" name="Int. J. Syst. Evol. Microbiol.">
        <title>The Global Catalogue of Microorganisms (GCM) 10K type strain sequencing project: providing services to taxonomists for standard genome sequencing and annotation.</title>
        <authorList>
            <consortium name="The Broad Institute Genomics Platform"/>
            <consortium name="The Broad Institute Genome Sequencing Center for Infectious Disease"/>
            <person name="Wu L."/>
            <person name="Ma J."/>
        </authorList>
    </citation>
    <scope>NUCLEOTIDE SEQUENCE [LARGE SCALE GENOMIC DNA]</scope>
    <source>
        <strain evidence="2">JCM 9095</strain>
    </source>
</reference>
<protein>
    <submittedName>
        <fullName evidence="1">Uncharacterized protein</fullName>
    </submittedName>
</protein>
<accession>A0ABP6PS91</accession>